<dbReference type="RefSeq" id="WP_060386285.1">
    <property type="nucleotide sequence ID" value="NZ_JADMRQ010000021.1"/>
</dbReference>
<evidence type="ECO:0000313" key="1">
    <source>
        <dbReference type="EMBL" id="KWR52961.1"/>
    </source>
</evidence>
<sequence>MSRTLTEIYNEAVETRNKYLELTELTNDSKMSIINSFTWVTAAAIYSFETLLDIFTIDIAKIFTQRINGTPMYYANAMLKWQYGDDLVVNDEGTAFHYATEDIAKRIITHVSYQEYYSEEFKDNILILKVATGEGSSLSRLSGEELVAARAYLNQIKFAGVKCNVISRKGDVLVPRLTVYYDGAITKEELYDNIDDALVKFIENMKFDSLVYSQKVIDAIQQVEHVTDVYIDKEASVEQGVFVAQYNDNDELGLLTKIDRKCYLSSGYAKQSTKQGAESNLPTFREAVVIKLETE</sequence>
<proteinExistence type="predicted"/>
<evidence type="ECO:0008006" key="3">
    <source>
        <dbReference type="Google" id="ProtNLM"/>
    </source>
</evidence>
<dbReference type="EMBL" id="LRGC01000016">
    <property type="protein sequence ID" value="KWR52961.1"/>
    <property type="molecule type" value="Genomic_DNA"/>
</dbReference>
<dbReference type="STRING" id="46506.AA415_02639"/>
<reference evidence="1 2" key="1">
    <citation type="journal article" date="2016" name="BMC Genomics">
        <title>Type VI secretion systems of human gut Bacteroidales segregate into three genetic architectures, two of which are contained on mobile genetic elements.</title>
        <authorList>
            <person name="Coyne M.J."/>
            <person name="Roelofs K.G."/>
            <person name="Comstock L.E."/>
        </authorList>
    </citation>
    <scope>NUCLEOTIDE SEQUENCE [LARGE SCALE GENOMIC DNA]</scope>
    <source>
        <strain evidence="1 2">CL09T03C01</strain>
    </source>
</reference>
<dbReference type="Proteomes" id="UP000056419">
    <property type="component" value="Unassembled WGS sequence"/>
</dbReference>
<comment type="caution">
    <text evidence="1">The sequence shown here is derived from an EMBL/GenBank/DDBJ whole genome shotgun (WGS) entry which is preliminary data.</text>
</comment>
<accession>A0A120A119</accession>
<evidence type="ECO:0000313" key="2">
    <source>
        <dbReference type="Proteomes" id="UP000056419"/>
    </source>
</evidence>
<dbReference type="PATRIC" id="fig|46506.5.peg.2832"/>
<gene>
    <name evidence="1" type="ORF">AA415_02639</name>
</gene>
<organism evidence="1 2">
    <name type="scientific">Bacteroides stercoris</name>
    <dbReference type="NCBI Taxonomy" id="46506"/>
    <lineage>
        <taxon>Bacteria</taxon>
        <taxon>Pseudomonadati</taxon>
        <taxon>Bacteroidota</taxon>
        <taxon>Bacteroidia</taxon>
        <taxon>Bacteroidales</taxon>
        <taxon>Bacteroidaceae</taxon>
        <taxon>Bacteroides</taxon>
    </lineage>
</organism>
<keyword evidence="2" id="KW-1185">Reference proteome</keyword>
<protein>
    <recommendedName>
        <fullName evidence="3">Baseplate protein J-like domain-containing protein</fullName>
    </recommendedName>
</protein>
<dbReference type="AlphaFoldDB" id="A0A120A119"/>
<name>A0A120A119_BACSE</name>